<feature type="chain" id="PRO_5032795959" evidence="1">
    <location>
        <begin position="23"/>
        <end position="497"/>
    </location>
</feature>
<reference evidence="3 4" key="1">
    <citation type="submission" date="2020-08" db="EMBL/GenBank/DDBJ databases">
        <title>Genomic Encyclopedia of Type Strains, Phase IV (KMG-IV): sequencing the most valuable type-strain genomes for metagenomic binning, comparative biology and taxonomic classification.</title>
        <authorList>
            <person name="Goeker M."/>
        </authorList>
    </citation>
    <scope>NUCLEOTIDE SEQUENCE [LARGE SCALE GENOMIC DNA]</scope>
    <source>
        <strain evidence="3 4">DSM 19612</strain>
    </source>
</reference>
<gene>
    <name evidence="3" type="ORF">HNQ94_001135</name>
</gene>
<dbReference type="EMBL" id="JACHGH010000003">
    <property type="protein sequence ID" value="MBB6452689.1"/>
    <property type="molecule type" value="Genomic_DNA"/>
</dbReference>
<dbReference type="RefSeq" id="WP_174495256.1">
    <property type="nucleotide sequence ID" value="NZ_CADDWK010000003.1"/>
</dbReference>
<evidence type="ECO:0000313" key="4">
    <source>
        <dbReference type="Proteomes" id="UP000581688"/>
    </source>
</evidence>
<name>A0A841PUZ3_9BACI</name>
<evidence type="ECO:0000256" key="1">
    <source>
        <dbReference type="SAM" id="SignalP"/>
    </source>
</evidence>
<dbReference type="Pfam" id="PF07819">
    <property type="entry name" value="PGAP1"/>
    <property type="match status" value="1"/>
</dbReference>
<evidence type="ECO:0000259" key="2">
    <source>
        <dbReference type="Pfam" id="PF07819"/>
    </source>
</evidence>
<sequence length="497" mass="56109">MLRKSLFAFLIFFLILPGNSFAGSFGKDDPSGVPGQWYVGDEPSYISTDKHPILFVHGLNSSSNTWWNENDMYATAYNNGYETSFIDLYPTKNMWDNGYLLAEKLRDIYNHFGEKVVVVAHSKGGIDTQSALVHYGAHPYVERVITLSTPHHGSQLADLAYSSWAGWLSGILGSKNDATYSLQTGYMSYFRNLTDRHADVYQNPIYTFGGTKWGSFGSSLYWGGLYLRAYGQNDGAVTVSSSRLPYATEIAVDKWNHSTIKEGSSTFYHFDNYLKENVYSMASFKTTSIPQQTKPRENAGAYITGGEFKGNNKIDISVEEDAEEITVDFVSDKQMEELVLTDPNGQTFANYELQNDTEFFNGAYHHTLTIANPSAGKWKLTTNSNNKASYLLQVSFTSKLNDMFTVSLDGKKNVKTTVKDKQLKVKTDMTLEYYKNGKLKMHKINVKKNSSGTYKIPHFDDGMYNITINLKGKYGKEDFQRTIIKSIYIDEDGIVYE</sequence>
<dbReference type="InterPro" id="IPR012908">
    <property type="entry name" value="PGAP1-ab_dom-like"/>
</dbReference>
<keyword evidence="3" id="KW-0378">Hydrolase</keyword>
<accession>A0A841PUZ3</accession>
<dbReference type="PANTHER" id="PTHR37946">
    <property type="entry name" value="SLL1969 PROTEIN"/>
    <property type="match status" value="1"/>
</dbReference>
<dbReference type="GO" id="GO:0004806">
    <property type="term" value="F:triacylglycerol lipase activity"/>
    <property type="evidence" value="ECO:0007669"/>
    <property type="project" value="UniProtKB-EC"/>
</dbReference>
<dbReference type="PANTHER" id="PTHR37946:SF1">
    <property type="entry name" value="SLL1969 PROTEIN"/>
    <property type="match status" value="1"/>
</dbReference>
<keyword evidence="4" id="KW-1185">Reference proteome</keyword>
<dbReference type="Gene3D" id="3.40.50.1820">
    <property type="entry name" value="alpha/beta hydrolase"/>
    <property type="match status" value="1"/>
</dbReference>
<keyword evidence="1" id="KW-0732">Signal</keyword>
<organism evidence="3 4">
    <name type="scientific">Salirhabdus euzebyi</name>
    <dbReference type="NCBI Taxonomy" id="394506"/>
    <lineage>
        <taxon>Bacteria</taxon>
        <taxon>Bacillati</taxon>
        <taxon>Bacillota</taxon>
        <taxon>Bacilli</taxon>
        <taxon>Bacillales</taxon>
        <taxon>Bacillaceae</taxon>
        <taxon>Salirhabdus</taxon>
    </lineage>
</organism>
<feature type="signal peptide" evidence="1">
    <location>
        <begin position="1"/>
        <end position="22"/>
    </location>
</feature>
<proteinExistence type="predicted"/>
<protein>
    <submittedName>
        <fullName evidence="3">Triacylglycerol lipase</fullName>
        <ecNumber evidence="3">3.1.1.3</ecNumber>
    </submittedName>
</protein>
<dbReference type="InterPro" id="IPR029058">
    <property type="entry name" value="AB_hydrolase_fold"/>
</dbReference>
<comment type="caution">
    <text evidence="3">The sequence shown here is derived from an EMBL/GenBank/DDBJ whole genome shotgun (WGS) entry which is preliminary data.</text>
</comment>
<dbReference type="SUPFAM" id="SSF53474">
    <property type="entry name" value="alpha/beta-Hydrolases"/>
    <property type="match status" value="1"/>
</dbReference>
<dbReference type="Proteomes" id="UP000581688">
    <property type="component" value="Unassembled WGS sequence"/>
</dbReference>
<dbReference type="EC" id="3.1.1.3" evidence="3"/>
<feature type="domain" description="GPI inositol-deacylase PGAP1-like alpha/beta" evidence="2">
    <location>
        <begin position="107"/>
        <end position="156"/>
    </location>
</feature>
<evidence type="ECO:0000313" key="3">
    <source>
        <dbReference type="EMBL" id="MBB6452689.1"/>
    </source>
</evidence>
<dbReference type="AlphaFoldDB" id="A0A841PUZ3"/>